<comment type="subcellular location">
    <subcellularLocation>
        <location evidence="1">Cell membrane</location>
        <topology evidence="1">Multi-pass membrane protein</topology>
    </subcellularLocation>
</comment>
<dbReference type="GO" id="GO:0022857">
    <property type="term" value="F:transmembrane transporter activity"/>
    <property type="evidence" value="ECO:0007669"/>
    <property type="project" value="TreeGrafter"/>
</dbReference>
<feature type="domain" description="ABC3 transporter permease C-terminal" evidence="8">
    <location>
        <begin position="1010"/>
        <end position="1132"/>
    </location>
</feature>
<feature type="transmembrane region" description="Helical" evidence="7">
    <location>
        <begin position="1050"/>
        <end position="1073"/>
    </location>
</feature>
<accession>A0A381NS83</accession>
<organism evidence="9">
    <name type="scientific">marine metagenome</name>
    <dbReference type="NCBI Taxonomy" id="408172"/>
    <lineage>
        <taxon>unclassified sequences</taxon>
        <taxon>metagenomes</taxon>
        <taxon>ecological metagenomes</taxon>
    </lineage>
</organism>
<dbReference type="EMBL" id="UINC01000557">
    <property type="protein sequence ID" value="SUZ57452.1"/>
    <property type="molecule type" value="Genomic_DNA"/>
</dbReference>
<feature type="transmembrane region" description="Helical" evidence="7">
    <location>
        <begin position="504"/>
        <end position="525"/>
    </location>
</feature>
<comment type="similarity">
    <text evidence="6">Belongs to the ABC-4 integral membrane protein family.</text>
</comment>
<gene>
    <name evidence="9" type="ORF">METZ01_LOCUS10306</name>
</gene>
<feature type="transmembrane region" description="Helical" evidence="7">
    <location>
        <begin position="323"/>
        <end position="346"/>
    </location>
</feature>
<feature type="transmembrane region" description="Helical" evidence="7">
    <location>
        <begin position="1004"/>
        <end position="1029"/>
    </location>
</feature>
<protein>
    <recommendedName>
        <fullName evidence="8">ABC3 transporter permease C-terminal domain-containing protein</fullName>
    </recommendedName>
</protein>
<dbReference type="PANTHER" id="PTHR30572:SF4">
    <property type="entry name" value="ABC TRANSPORTER PERMEASE YTRF"/>
    <property type="match status" value="1"/>
</dbReference>
<dbReference type="InterPro" id="IPR050250">
    <property type="entry name" value="Macrolide_Exporter_MacB"/>
</dbReference>
<dbReference type="Pfam" id="PF02687">
    <property type="entry name" value="FtsX"/>
    <property type="match status" value="2"/>
</dbReference>
<dbReference type="InterPro" id="IPR003838">
    <property type="entry name" value="ABC3_permease_C"/>
</dbReference>
<proteinExistence type="inferred from homology"/>
<dbReference type="GO" id="GO:0005886">
    <property type="term" value="C:plasma membrane"/>
    <property type="evidence" value="ECO:0007669"/>
    <property type="project" value="UniProtKB-SubCell"/>
</dbReference>
<feature type="domain" description="ABC3 transporter permease C-terminal" evidence="8">
    <location>
        <begin position="325"/>
        <end position="441"/>
    </location>
</feature>
<name>A0A381NS83_9ZZZZ</name>
<evidence type="ECO:0000256" key="1">
    <source>
        <dbReference type="ARBA" id="ARBA00004651"/>
    </source>
</evidence>
<feature type="transmembrane region" description="Helical" evidence="7">
    <location>
        <begin position="556"/>
        <end position="578"/>
    </location>
</feature>
<feature type="transmembrane region" description="Helical" evidence="7">
    <location>
        <begin position="1104"/>
        <end position="1128"/>
    </location>
</feature>
<dbReference type="PANTHER" id="PTHR30572">
    <property type="entry name" value="MEMBRANE COMPONENT OF TRANSPORTER-RELATED"/>
    <property type="match status" value="1"/>
</dbReference>
<evidence type="ECO:0000256" key="7">
    <source>
        <dbReference type="SAM" id="Phobius"/>
    </source>
</evidence>
<feature type="transmembrane region" description="Helical" evidence="7">
    <location>
        <begin position="421"/>
        <end position="444"/>
    </location>
</feature>
<evidence type="ECO:0000259" key="8">
    <source>
        <dbReference type="Pfam" id="PF02687"/>
    </source>
</evidence>
<sequence>MPIIRFAYVMAVRRAVSSWRLEAVLFGGMLLAVALMASGVIFSDLLSNASLRHELLQAPPKETNISMRSFSSQDEPATAAGRRSVYHQRLEFAREKVAGPLARYLKEQSQVLDTATFYFEGHPQLELPNDIRPRGSIFYMTGFGPERVTLTKGSWPGEANATAQPGTPVDVAVDGLGLELLGLEVGQVMDVIPAASFTDPPSMPVRISGVFERNDPDDEFWYGVESDFSVQNDRWTIIPLFTSEQAIENRVLGEYPTLYTNVSWYYYLNRDGLRAADVDDLRVAILQVEHDIEFKLKNSSSSIRLDNLLDDFDEQLLLARVPLFLVVFLITGILLYYLALVAGLIVRSRYSEIAMLKSRGATTAQIGMLGLGEGLLLGIPAVIIGPFLAMGVVQVLGNVFFSLGGGADELSGVPVTVSQGAVVLGLMGGALAVTVFTLATLAAARHGIVEARQTSARPPTASFLHRYYLDILLLALIGLLWWQIQSRGSFLVQSVGSQQLDIDYSLLLGPVLGLLAVGLVVMRVFPWFAVLLSRLADPFAPSWLVHALRHVARDPMVPGILIVLLTSATALGVIGSAFSSTLERSQEERSLYAAGSDLRLRHSGVSSARPGGRFAEQAEENSDVLHAADVYRTNGQITTTGFSSPALVLAVDASRITDVAWFRDDLADGKSLNELAEALLDGPEPPQGLLLPSDAMGLSIWVQPAGVDAGANLWARLRDAKGVYFDTWMGTLSDQGWNKIQSDLTPVIATGRQFTGQTRQINVFPPFSLQSFQITDRFRTSASDGLGAVFLGSLEALTPGGPVTLTDFQTSDDWSVIQDYLRPGLFAVETSTSAGGDRFPFSTRYGWATGSVGMRGLRPGPTEAPVQVMVNEEFMELADASVGDDVILGLSTFSLLVNIAGVANYFPTIDPREKPFVLVDLDSFVAAANQHSPMPLAGANEIWIDLASTPKHLPPGQPGGVTGAETAGRVTESMRALGINIRDVYDADVMVASRVDQPLVNAGWGALLVLLFLAVALATGSGVMLFSFLDTKERQTEFALLRTLGSTGGQLRGIVWFNLFLIVICGVALGTWVGQLVGSSLLPLMEVAEEGERVTPPMAFTKDWMSLAVSYAVLVVVTVATVVWLAWLNSKIQVQQVLRMGDAG</sequence>
<keyword evidence="5 7" id="KW-0472">Membrane</keyword>
<evidence type="ECO:0000256" key="2">
    <source>
        <dbReference type="ARBA" id="ARBA00022475"/>
    </source>
</evidence>
<dbReference type="AlphaFoldDB" id="A0A381NS83"/>
<keyword evidence="3 7" id="KW-0812">Transmembrane</keyword>
<feature type="transmembrane region" description="Helical" evidence="7">
    <location>
        <begin position="465"/>
        <end position="484"/>
    </location>
</feature>
<feature type="transmembrane region" description="Helical" evidence="7">
    <location>
        <begin position="21"/>
        <end position="42"/>
    </location>
</feature>
<evidence type="ECO:0000256" key="4">
    <source>
        <dbReference type="ARBA" id="ARBA00022989"/>
    </source>
</evidence>
<evidence type="ECO:0000256" key="3">
    <source>
        <dbReference type="ARBA" id="ARBA00022692"/>
    </source>
</evidence>
<feature type="transmembrane region" description="Helical" evidence="7">
    <location>
        <begin position="375"/>
        <end position="401"/>
    </location>
</feature>
<evidence type="ECO:0000256" key="6">
    <source>
        <dbReference type="ARBA" id="ARBA00038076"/>
    </source>
</evidence>
<evidence type="ECO:0000313" key="9">
    <source>
        <dbReference type="EMBL" id="SUZ57452.1"/>
    </source>
</evidence>
<keyword evidence="4 7" id="KW-1133">Transmembrane helix</keyword>
<evidence type="ECO:0000256" key="5">
    <source>
        <dbReference type="ARBA" id="ARBA00023136"/>
    </source>
</evidence>
<keyword evidence="2" id="KW-1003">Cell membrane</keyword>
<reference evidence="9" key="1">
    <citation type="submission" date="2018-05" db="EMBL/GenBank/DDBJ databases">
        <authorList>
            <person name="Lanie J.A."/>
            <person name="Ng W.-L."/>
            <person name="Kazmierczak K.M."/>
            <person name="Andrzejewski T.M."/>
            <person name="Davidsen T.M."/>
            <person name="Wayne K.J."/>
            <person name="Tettelin H."/>
            <person name="Glass J.I."/>
            <person name="Rusch D."/>
            <person name="Podicherti R."/>
            <person name="Tsui H.-C.T."/>
            <person name="Winkler M.E."/>
        </authorList>
    </citation>
    <scope>NUCLEOTIDE SEQUENCE</scope>
</reference>